<evidence type="ECO:0000313" key="8">
    <source>
        <dbReference type="EMBL" id="CAA7042417.1"/>
    </source>
</evidence>
<dbReference type="Pfam" id="PF02042">
    <property type="entry name" value="RWP-RK"/>
    <property type="match status" value="1"/>
</dbReference>
<comment type="caution">
    <text evidence="8">The sequence shown here is derived from an EMBL/GenBank/DDBJ whole genome shotgun (WGS) entry which is preliminary data.</text>
</comment>
<dbReference type="PROSITE" id="PS51519">
    <property type="entry name" value="RWP_RK"/>
    <property type="match status" value="1"/>
</dbReference>
<dbReference type="PANTHER" id="PTHR32002:SF31">
    <property type="entry name" value="PROTEIN NLP3"/>
    <property type="match status" value="1"/>
</dbReference>
<dbReference type="PROSITE" id="PS51745">
    <property type="entry name" value="PB1"/>
    <property type="match status" value="1"/>
</dbReference>
<keyword evidence="4" id="KW-0539">Nucleus</keyword>
<evidence type="ECO:0000256" key="3">
    <source>
        <dbReference type="ARBA" id="ARBA00023163"/>
    </source>
</evidence>
<feature type="compositionally biased region" description="Low complexity" evidence="5">
    <location>
        <begin position="613"/>
        <end position="625"/>
    </location>
</feature>
<dbReference type="Gene3D" id="3.10.20.90">
    <property type="entry name" value="Phosphatidylinositol 3-kinase Catalytic Subunit, Chain A, domain 1"/>
    <property type="match status" value="1"/>
</dbReference>
<evidence type="ECO:0000256" key="1">
    <source>
        <dbReference type="ARBA" id="ARBA00023015"/>
    </source>
</evidence>
<dbReference type="GO" id="GO:0003677">
    <property type="term" value="F:DNA binding"/>
    <property type="evidence" value="ECO:0007669"/>
    <property type="project" value="UniProtKB-KW"/>
</dbReference>
<keyword evidence="9" id="KW-1185">Reference proteome</keyword>
<protein>
    <recommendedName>
        <fullName evidence="10">RWP-RK domain-containing protein</fullName>
    </recommendedName>
</protein>
<feature type="region of interest" description="Disordered" evidence="5">
    <location>
        <begin position="552"/>
        <end position="578"/>
    </location>
</feature>
<dbReference type="SMART" id="SM00666">
    <property type="entry name" value="PB1"/>
    <property type="match status" value="1"/>
</dbReference>
<gene>
    <name evidence="8" type="ORF">MERR_LOCUS29652</name>
</gene>
<evidence type="ECO:0000256" key="5">
    <source>
        <dbReference type="SAM" id="MobiDB-lite"/>
    </source>
</evidence>
<evidence type="ECO:0000259" key="6">
    <source>
        <dbReference type="PROSITE" id="PS51519"/>
    </source>
</evidence>
<dbReference type="OrthoDB" id="6270329at2759"/>
<evidence type="ECO:0000256" key="4">
    <source>
        <dbReference type="ARBA" id="ARBA00023242"/>
    </source>
</evidence>
<keyword evidence="3" id="KW-0804">Transcription</keyword>
<keyword evidence="2" id="KW-0238">DNA-binding</keyword>
<dbReference type="GO" id="GO:0003700">
    <property type="term" value="F:DNA-binding transcription factor activity"/>
    <property type="evidence" value="ECO:0007669"/>
    <property type="project" value="InterPro"/>
</dbReference>
<dbReference type="InterPro" id="IPR003035">
    <property type="entry name" value="RWP-RK_dom"/>
</dbReference>
<dbReference type="PANTHER" id="PTHR32002">
    <property type="entry name" value="PROTEIN NLP8"/>
    <property type="match status" value="1"/>
</dbReference>
<accession>A0A6D2JMX2</accession>
<evidence type="ECO:0000313" key="9">
    <source>
        <dbReference type="Proteomes" id="UP000467841"/>
    </source>
</evidence>
<name>A0A6D2JMX2_9BRAS</name>
<reference evidence="8" key="1">
    <citation type="submission" date="2020-01" db="EMBL/GenBank/DDBJ databases">
        <authorList>
            <person name="Mishra B."/>
        </authorList>
    </citation>
    <scope>NUCLEOTIDE SEQUENCE [LARGE SCALE GENOMIC DNA]</scope>
</reference>
<feature type="domain" description="PB1" evidence="7">
    <location>
        <begin position="631"/>
        <end position="716"/>
    </location>
</feature>
<dbReference type="AlphaFoldDB" id="A0A6D2JMX2"/>
<feature type="compositionally biased region" description="Low complexity" evidence="5">
    <location>
        <begin position="558"/>
        <end position="576"/>
    </location>
</feature>
<keyword evidence="1" id="KW-0805">Transcription regulation</keyword>
<dbReference type="EMBL" id="CACVBM020001269">
    <property type="protein sequence ID" value="CAA7042417.1"/>
    <property type="molecule type" value="Genomic_DNA"/>
</dbReference>
<dbReference type="Pfam" id="PF22922">
    <property type="entry name" value="GAF_NLP"/>
    <property type="match status" value="1"/>
</dbReference>
<dbReference type="InterPro" id="IPR053793">
    <property type="entry name" value="PB1-like"/>
</dbReference>
<sequence>MEESNNSGVVEFPDNFMDQLLWEECWEEEGALRDKEEASPSSLLGLKERVACAMGHLREMMGEKELLIQLWVPVERGSRRVLSTEEQPYSLDPLSQRQRQSKNLALYRDVSAGYSFAAEAGSEQLVGLPGRVFMRRMPEWTPDVRFFKSEEYHRIGYARRYQVRASLALPLFQGPRGNCVGVMEMVTTHHSFLEYASQLHNISQALQAFDLRTSETSIVTPSLKPHADDDLHAEVASILQGFCTSNGLPLAITWGHQESCLSALVSASYAADQDSRCFLSACSEHHLLPGEGIAGTAFASKKQCFATDVAILSKWSYPLSHYARMFDLHAALAVPLLTRRNRTVQFVLEFFFPRDCLDTHTQRLTLASQLSLRFQSSPHLMVDDDQLADTATPLTSGSAEQLVAEESPWISSSKAPEANDHKGKQVSSVSWEYQREASFSSSLETRKRKTKAEKDITLEVLRQHFAGSLKDAAKNIGVCPTTLKRICRHHGISRWPSRKIKKVGHSLRKLQVVMDSVQGVEGSLHLASFYSSFPQLQSSSSFPLLNPIQTVHVPPKSSPSSSGSQSSSGSSTCCSSEEQQLGGFHKPALSHPQLLSLSRSNLQEEEQRAVRVTSSLPPLPSATAPRKAKDGMKVKAMFGDSKMRMSLQPHSRLIDLRREIAKRFGMDNVLTNNFSLKYLDDDQEWVLLTCDADLVECIQVYKSSLKETIRILVHHPLSLPSFDS</sequence>
<dbReference type="CDD" id="cd06407">
    <property type="entry name" value="PB1_NLP"/>
    <property type="match status" value="1"/>
</dbReference>
<dbReference type="InterPro" id="IPR055081">
    <property type="entry name" value="NLP1-9_GAF"/>
</dbReference>
<dbReference type="InterPro" id="IPR034891">
    <property type="entry name" value="PB1_NLP"/>
</dbReference>
<dbReference type="InterPro" id="IPR045012">
    <property type="entry name" value="NLP"/>
</dbReference>
<dbReference type="Proteomes" id="UP000467841">
    <property type="component" value="Unassembled WGS sequence"/>
</dbReference>
<dbReference type="Pfam" id="PF01590">
    <property type="entry name" value="GAF"/>
    <property type="match status" value="1"/>
</dbReference>
<proteinExistence type="predicted"/>
<dbReference type="SUPFAM" id="SSF55781">
    <property type="entry name" value="GAF domain-like"/>
    <property type="match status" value="1"/>
</dbReference>
<evidence type="ECO:0008006" key="10">
    <source>
        <dbReference type="Google" id="ProtNLM"/>
    </source>
</evidence>
<dbReference type="InterPro" id="IPR003018">
    <property type="entry name" value="GAF"/>
</dbReference>
<evidence type="ECO:0000259" key="7">
    <source>
        <dbReference type="PROSITE" id="PS51745"/>
    </source>
</evidence>
<dbReference type="SUPFAM" id="SSF54277">
    <property type="entry name" value="CAD &amp; PB1 domains"/>
    <property type="match status" value="1"/>
</dbReference>
<organism evidence="8 9">
    <name type="scientific">Microthlaspi erraticum</name>
    <dbReference type="NCBI Taxonomy" id="1685480"/>
    <lineage>
        <taxon>Eukaryota</taxon>
        <taxon>Viridiplantae</taxon>
        <taxon>Streptophyta</taxon>
        <taxon>Embryophyta</taxon>
        <taxon>Tracheophyta</taxon>
        <taxon>Spermatophyta</taxon>
        <taxon>Magnoliopsida</taxon>
        <taxon>eudicotyledons</taxon>
        <taxon>Gunneridae</taxon>
        <taxon>Pentapetalae</taxon>
        <taxon>rosids</taxon>
        <taxon>malvids</taxon>
        <taxon>Brassicales</taxon>
        <taxon>Brassicaceae</taxon>
        <taxon>Coluteocarpeae</taxon>
        <taxon>Microthlaspi</taxon>
    </lineage>
</organism>
<feature type="region of interest" description="Disordered" evidence="5">
    <location>
        <begin position="606"/>
        <end position="631"/>
    </location>
</feature>
<feature type="domain" description="RWP-RK" evidence="6">
    <location>
        <begin position="439"/>
        <end position="523"/>
    </location>
</feature>
<dbReference type="InterPro" id="IPR000270">
    <property type="entry name" value="PB1_dom"/>
</dbReference>
<evidence type="ECO:0000256" key="2">
    <source>
        <dbReference type="ARBA" id="ARBA00023125"/>
    </source>
</evidence>
<dbReference type="Pfam" id="PF00564">
    <property type="entry name" value="PB1"/>
    <property type="match status" value="1"/>
</dbReference>